<feature type="chain" id="PRO_5039928272" evidence="1">
    <location>
        <begin position="30"/>
        <end position="458"/>
    </location>
</feature>
<keyword evidence="1" id="KW-0732">Signal</keyword>
<dbReference type="EMBL" id="JAGRRH010000016">
    <property type="protein sequence ID" value="KAG7353467.1"/>
    <property type="molecule type" value="Genomic_DNA"/>
</dbReference>
<dbReference type="OrthoDB" id="44919at2759"/>
<proteinExistence type="predicted"/>
<reference evidence="2" key="1">
    <citation type="journal article" date="2021" name="Sci. Rep.">
        <title>Diploid genomic architecture of Nitzschia inconspicua, an elite biomass production diatom.</title>
        <authorList>
            <person name="Oliver A."/>
            <person name="Podell S."/>
            <person name="Pinowska A."/>
            <person name="Traller J.C."/>
            <person name="Smith S.R."/>
            <person name="McClure R."/>
            <person name="Beliaev A."/>
            <person name="Bohutskyi P."/>
            <person name="Hill E.A."/>
            <person name="Rabines A."/>
            <person name="Zheng H."/>
            <person name="Allen L.Z."/>
            <person name="Kuo A."/>
            <person name="Grigoriev I.V."/>
            <person name="Allen A.E."/>
            <person name="Hazlebeck D."/>
            <person name="Allen E.E."/>
        </authorList>
    </citation>
    <scope>NUCLEOTIDE SEQUENCE</scope>
    <source>
        <strain evidence="2">Hildebrandi</strain>
    </source>
</reference>
<name>A0A9K3L124_9STRA</name>
<dbReference type="AlphaFoldDB" id="A0A9K3L124"/>
<reference evidence="2" key="2">
    <citation type="submission" date="2021-04" db="EMBL/GenBank/DDBJ databases">
        <authorList>
            <person name="Podell S."/>
        </authorList>
    </citation>
    <scope>NUCLEOTIDE SEQUENCE</scope>
    <source>
        <strain evidence="2">Hildebrandi</strain>
    </source>
</reference>
<organism evidence="2 3">
    <name type="scientific">Nitzschia inconspicua</name>
    <dbReference type="NCBI Taxonomy" id="303405"/>
    <lineage>
        <taxon>Eukaryota</taxon>
        <taxon>Sar</taxon>
        <taxon>Stramenopiles</taxon>
        <taxon>Ochrophyta</taxon>
        <taxon>Bacillariophyta</taxon>
        <taxon>Bacillariophyceae</taxon>
        <taxon>Bacillariophycidae</taxon>
        <taxon>Bacillariales</taxon>
        <taxon>Bacillariaceae</taxon>
        <taxon>Nitzschia</taxon>
    </lineage>
</organism>
<protein>
    <submittedName>
        <fullName evidence="2">Uncharacterized protein</fullName>
    </submittedName>
</protein>
<dbReference type="Proteomes" id="UP000693970">
    <property type="component" value="Unassembled WGS sequence"/>
</dbReference>
<sequence length="458" mass="51994">MTTKSVVRSIVGLFLLEVLALNLSRSVQGAILGRSQKSANENQRSFHFHNKSGRRVDVLWVNVHKTPNEFVSQNGGEGYPFGGDTSVLSYIGHEFEIREMPSKKTKKCLFEECRKARFTVNDQENQEIVINDSFKVIHKDNRQRAYATANNLFEECQREINDKNMDPMEALEAMSECMETKVNESLAKVEEERTFQSALRQQMTQNLVPYACGDVNFTESREVSNLTWTYRVPTTGERQEHTLNVLHQRPTSEIFKIDNFTTPKFCDAIHIYEEDGKVPMTAMSEGTAQGSMLFQLGIKMYALAREKLWWDEMEFAHMHKQGISLFQVFRDEKGLDLPALKCIGDIATATANAAKGRCRLAGAPPLAAETKLFVVEEGSSQLAQFFLFCDKPKSLGGLHFPQAGVHVAPQAGRLVMAVNRFRDGEMDDFVKEYHLCPNYNTYVHTFVEPRDDKSKQSS</sequence>
<evidence type="ECO:0000313" key="2">
    <source>
        <dbReference type="EMBL" id="KAG7353467.1"/>
    </source>
</evidence>
<evidence type="ECO:0000256" key="1">
    <source>
        <dbReference type="SAM" id="SignalP"/>
    </source>
</evidence>
<accession>A0A9K3L124</accession>
<comment type="caution">
    <text evidence="2">The sequence shown here is derived from an EMBL/GenBank/DDBJ whole genome shotgun (WGS) entry which is preliminary data.</text>
</comment>
<evidence type="ECO:0000313" key="3">
    <source>
        <dbReference type="Proteomes" id="UP000693970"/>
    </source>
</evidence>
<gene>
    <name evidence="2" type="ORF">IV203_002822</name>
</gene>
<keyword evidence="3" id="KW-1185">Reference proteome</keyword>
<feature type="signal peptide" evidence="1">
    <location>
        <begin position="1"/>
        <end position="29"/>
    </location>
</feature>